<feature type="compositionally biased region" description="Basic and acidic residues" evidence="1">
    <location>
        <begin position="838"/>
        <end position="856"/>
    </location>
</feature>
<feature type="region of interest" description="Disordered" evidence="1">
    <location>
        <begin position="678"/>
        <end position="802"/>
    </location>
</feature>
<feature type="transmembrane region" description="Helical" evidence="2">
    <location>
        <begin position="526"/>
        <end position="547"/>
    </location>
</feature>
<evidence type="ECO:0000313" key="5">
    <source>
        <dbReference type="Proteomes" id="UP000639338"/>
    </source>
</evidence>
<dbReference type="GO" id="GO:0016747">
    <property type="term" value="F:acyltransferase activity, transferring groups other than amino-acyl groups"/>
    <property type="evidence" value="ECO:0007669"/>
    <property type="project" value="InterPro"/>
</dbReference>
<feature type="transmembrane region" description="Helical" evidence="2">
    <location>
        <begin position="488"/>
        <end position="506"/>
    </location>
</feature>
<feature type="compositionally biased region" description="Basic and acidic residues" evidence="1">
    <location>
        <begin position="641"/>
        <end position="655"/>
    </location>
</feature>
<evidence type="ECO:0000313" key="4">
    <source>
        <dbReference type="EMBL" id="KAF7991639.1"/>
    </source>
</evidence>
<dbReference type="Pfam" id="PF20146">
    <property type="entry name" value="NRF"/>
    <property type="match status" value="1"/>
</dbReference>
<feature type="domain" description="Nose resistant-to-fluoxetine protein N-terminal" evidence="3">
    <location>
        <begin position="17"/>
        <end position="159"/>
    </location>
</feature>
<feature type="region of interest" description="Disordered" evidence="1">
    <location>
        <begin position="882"/>
        <end position="912"/>
    </location>
</feature>
<proteinExistence type="predicted"/>
<sequence length="1137" mass="131458">MMIHLVNKMEKYFFVNYVEINYGLYKLLISVLDASAKVPSGLLRGNINQLGDYDQCLGISSRIKVDEKQTVKIQGKYCLGSIDFHPSIQETKVAANLMQSRGFLRGNMRDTSHFVPRFTTANWAICLPHSCSAEQAKKTIESGLKIFNMTTGLKFTVDVDPDMCYVQEKSQSFSKETIGVLYFYAMIVCLVIIATLRDYIVISEKQNYSERIIMSFSLRRTVKSLIKPIKLETNEITCIHGIRTIATMMLYVAHKMIPIGSTPFANRIVWTEVANNPISSLLRVSLVYTDSFLLLSGVLTAFNHGKSTENRRYFSRFIARFIRLTPALLVVIFWYAFVMEHTGSGPQWNNIIKANADLCKKNAWTNILYIQNFFPFEEMCATHTHQLALDMQLSLLSPLLVFFLQIKPVIGILLIFFLLQVSATFRYFATVNNYLSLVIFHGMTAKHLYKTANLTYAVSLHRATPYLFGVGLGVLLNYTGKNIKINKVFVALGWIFAAMLGSWSLFSPWRMARRDYVYDPEDAANYAVLGPVSWALSLCWIIFACFTDHGGIINKFLSNYWFVIFSRISYSVYLTQFAIFFYNLATIKYTSEFTILRAIDPYEAIVITLVSTILTLFCDIPMQEIKNVLMESTDTNSNKSNKNDNDNKIEIDNDKLDDKPELRQRKLSGRQKYLVKQDAYDELSREKRRSRSRSNQRNMYIERDKELTTTALKYQDTIKRERRSLSRQPTPIIKTNYEPDELRSSRRDRSNSRMSETRLSRRSESKSREKSPRIRKTPVRLISSGSEGSEDHHQIIGLPEKNSKLIIEKPRVSDEEDWEEELRIRRQQYQEKLTSNDIENKNDNDDSKDISRRSSAEGKIALLTEPTGSSVMDAWTISKGPRISLESSQGPTDTEEENRYNYDFDDDKPRNINDIDEINDEFNEPIDNFLLKMPNKTKTLMDLRQLTNEDQDLIPVATGKLFKRESIIKSQASEEDPEYLLPERPKLVEQEQEHPFRKAWQMQKSKSEEDGPSAFAIKDTKQQQTDNTNLQSSINDNNNKTTEPIFNYTIRDDNTKIRKAFSEESRSTSNISSEDFESSSMPLGRFDSDDIIRFSRSTTNEMESPKLEWHSDDEQLRRRHQRIRRGSQTLEWESDET</sequence>
<dbReference type="PANTHER" id="PTHR11161:SF4">
    <property type="entry name" value="DROP DEAD"/>
    <property type="match status" value="1"/>
</dbReference>
<feature type="region of interest" description="Disordered" evidence="1">
    <location>
        <begin position="833"/>
        <end position="859"/>
    </location>
</feature>
<reference evidence="4 5" key="1">
    <citation type="submission" date="2020-08" db="EMBL/GenBank/DDBJ databases">
        <title>Aphidius gifuensis genome sequencing and assembly.</title>
        <authorList>
            <person name="Du Z."/>
        </authorList>
    </citation>
    <scope>NUCLEOTIDE SEQUENCE [LARGE SCALE GENOMIC DNA]</scope>
    <source>
        <strain evidence="4">YNYX2018</strain>
        <tissue evidence="4">Adults</tissue>
    </source>
</reference>
<feature type="transmembrane region" description="Helical" evidence="2">
    <location>
        <begin position="431"/>
        <end position="449"/>
    </location>
</feature>
<dbReference type="Pfam" id="PF01757">
    <property type="entry name" value="Acyl_transf_3"/>
    <property type="match status" value="1"/>
</dbReference>
<feature type="compositionally biased region" description="Basic and acidic residues" evidence="1">
    <location>
        <begin position="897"/>
        <end position="912"/>
    </location>
</feature>
<comment type="caution">
    <text evidence="4">The sequence shown here is derived from an EMBL/GenBank/DDBJ whole genome shotgun (WGS) entry which is preliminary data.</text>
</comment>
<feature type="region of interest" description="Disordered" evidence="1">
    <location>
        <begin position="633"/>
        <end position="655"/>
    </location>
</feature>
<evidence type="ECO:0000259" key="3">
    <source>
        <dbReference type="SMART" id="SM00703"/>
    </source>
</evidence>
<dbReference type="AlphaFoldDB" id="A0A835CQC9"/>
<feature type="region of interest" description="Disordered" evidence="1">
    <location>
        <begin position="990"/>
        <end position="1044"/>
    </location>
</feature>
<keyword evidence="2" id="KW-0812">Transmembrane</keyword>
<dbReference type="InterPro" id="IPR006621">
    <property type="entry name" value="Nose-resist-to-fluoxetine_N"/>
</dbReference>
<keyword evidence="2" id="KW-1133">Transmembrane helix</keyword>
<dbReference type="InterPro" id="IPR052728">
    <property type="entry name" value="O2_lipid_transport_reg"/>
</dbReference>
<keyword evidence="2" id="KW-0472">Membrane</keyword>
<name>A0A835CQC9_APHGI</name>
<dbReference type="EMBL" id="JACMRX010000004">
    <property type="protein sequence ID" value="KAF7991639.1"/>
    <property type="molecule type" value="Genomic_DNA"/>
</dbReference>
<feature type="compositionally biased region" description="Basic and acidic residues" evidence="1">
    <location>
        <begin position="740"/>
        <end position="772"/>
    </location>
</feature>
<protein>
    <recommendedName>
        <fullName evidence="3">Nose resistant-to-fluoxetine protein N-terminal domain-containing protein</fullName>
    </recommendedName>
</protein>
<feature type="transmembrane region" description="Helical" evidence="2">
    <location>
        <begin position="399"/>
        <end position="419"/>
    </location>
</feature>
<evidence type="ECO:0000256" key="1">
    <source>
        <dbReference type="SAM" id="MobiDB-lite"/>
    </source>
</evidence>
<dbReference type="OrthoDB" id="8196286at2759"/>
<feature type="transmembrane region" description="Helical" evidence="2">
    <location>
        <begin position="179"/>
        <end position="200"/>
    </location>
</feature>
<dbReference type="PANTHER" id="PTHR11161">
    <property type="entry name" value="O-ACYLTRANSFERASE"/>
    <property type="match status" value="1"/>
</dbReference>
<feature type="transmembrane region" description="Helical" evidence="2">
    <location>
        <begin position="317"/>
        <end position="337"/>
    </location>
</feature>
<evidence type="ECO:0000256" key="2">
    <source>
        <dbReference type="SAM" id="Phobius"/>
    </source>
</evidence>
<dbReference type="Proteomes" id="UP000639338">
    <property type="component" value="Unassembled WGS sequence"/>
</dbReference>
<feature type="compositionally biased region" description="Basic and acidic residues" evidence="1">
    <location>
        <begin position="1103"/>
        <end position="1116"/>
    </location>
</feature>
<feature type="transmembrane region" description="Helical" evidence="2">
    <location>
        <begin position="559"/>
        <end position="582"/>
    </location>
</feature>
<feature type="compositionally biased region" description="Polar residues" evidence="1">
    <location>
        <begin position="1022"/>
        <end position="1044"/>
    </location>
</feature>
<feature type="transmembrane region" description="Helical" evidence="2">
    <location>
        <begin position="455"/>
        <end position="476"/>
    </location>
</feature>
<feature type="region of interest" description="Disordered" evidence="1">
    <location>
        <begin position="1061"/>
        <end position="1137"/>
    </location>
</feature>
<organism evidence="4 5">
    <name type="scientific">Aphidius gifuensis</name>
    <name type="common">Parasitoid wasp</name>
    <dbReference type="NCBI Taxonomy" id="684658"/>
    <lineage>
        <taxon>Eukaryota</taxon>
        <taxon>Metazoa</taxon>
        <taxon>Ecdysozoa</taxon>
        <taxon>Arthropoda</taxon>
        <taxon>Hexapoda</taxon>
        <taxon>Insecta</taxon>
        <taxon>Pterygota</taxon>
        <taxon>Neoptera</taxon>
        <taxon>Endopterygota</taxon>
        <taxon>Hymenoptera</taxon>
        <taxon>Apocrita</taxon>
        <taxon>Ichneumonoidea</taxon>
        <taxon>Braconidae</taxon>
        <taxon>Aphidiinae</taxon>
        <taxon>Aphidius</taxon>
    </lineage>
</organism>
<accession>A0A835CQC9</accession>
<keyword evidence="5" id="KW-1185">Reference proteome</keyword>
<dbReference type="SMART" id="SM00703">
    <property type="entry name" value="NRF"/>
    <property type="match status" value="1"/>
</dbReference>
<gene>
    <name evidence="4" type="ORF">HCN44_010440</name>
</gene>
<dbReference type="InterPro" id="IPR002656">
    <property type="entry name" value="Acyl_transf_3_dom"/>
</dbReference>